<dbReference type="PANTHER" id="PTHR24043:SF8">
    <property type="entry name" value="EGF-LIKE DOMAIN-CONTAINING PROTEIN"/>
    <property type="match status" value="1"/>
</dbReference>
<keyword evidence="6" id="KW-1185">Reference proteome</keyword>
<dbReference type="InterPro" id="IPR036609">
    <property type="entry name" value="LCCL_sf"/>
</dbReference>
<dbReference type="Gene3D" id="2.170.300.10">
    <property type="entry name" value="Tie2 ligand-binding domain superfamily"/>
    <property type="match status" value="1"/>
</dbReference>
<proteinExistence type="predicted"/>
<dbReference type="EMBL" id="REGN01004453">
    <property type="protein sequence ID" value="RNA17453.1"/>
    <property type="molecule type" value="Genomic_DNA"/>
</dbReference>
<dbReference type="InterPro" id="IPR042635">
    <property type="entry name" value="MEGF10/SREC1/2-like"/>
</dbReference>
<feature type="domain" description="EGF-like" evidence="3">
    <location>
        <begin position="827"/>
        <end position="838"/>
    </location>
</feature>
<dbReference type="AlphaFoldDB" id="A0A3M7R1M0"/>
<feature type="signal peptide" evidence="2">
    <location>
        <begin position="1"/>
        <end position="17"/>
    </location>
</feature>
<organism evidence="5 6">
    <name type="scientific">Brachionus plicatilis</name>
    <name type="common">Marine rotifer</name>
    <name type="synonym">Brachionus muelleri</name>
    <dbReference type="NCBI Taxonomy" id="10195"/>
    <lineage>
        <taxon>Eukaryota</taxon>
        <taxon>Metazoa</taxon>
        <taxon>Spiralia</taxon>
        <taxon>Gnathifera</taxon>
        <taxon>Rotifera</taxon>
        <taxon>Eurotatoria</taxon>
        <taxon>Monogononta</taxon>
        <taxon>Pseudotrocha</taxon>
        <taxon>Ploima</taxon>
        <taxon>Brachionidae</taxon>
        <taxon>Brachionus</taxon>
    </lineage>
</organism>
<reference evidence="5 6" key="1">
    <citation type="journal article" date="2018" name="Sci. Rep.">
        <title>Genomic signatures of local adaptation to the degree of environmental predictability in rotifers.</title>
        <authorList>
            <person name="Franch-Gras L."/>
            <person name="Hahn C."/>
            <person name="Garcia-Roger E.M."/>
            <person name="Carmona M.J."/>
            <person name="Serra M."/>
            <person name="Gomez A."/>
        </authorList>
    </citation>
    <scope>NUCLEOTIDE SEQUENCE [LARGE SCALE GENOMIC DNA]</scope>
    <source>
        <strain evidence="5">HYR1</strain>
    </source>
</reference>
<dbReference type="CDD" id="cd00055">
    <property type="entry name" value="EGF_Lam"/>
    <property type="match status" value="1"/>
</dbReference>
<evidence type="ECO:0000259" key="4">
    <source>
        <dbReference type="PROSITE" id="PS01248"/>
    </source>
</evidence>
<sequence>MIFALIFSHLLMYSIEAGLFCNEIEEIHHETWCYKLYDINLLIDVKSCLAETNSQFTTCLKDQLDKILHIYTLNSRLKHNFEFTALKSPFKDATASKIYLQLIEKMYLGKNGQLSFINILFNVFSYQNHGYIKNQPFKIENPNLLKHSDSHLDSLPEKCLFVHQTKNLNEKFSFKYGNCDKNFTFICIKNPNEVNSIFDRCSSYIESTPGGKWIECDKLFRIINQNDKHLISNSQKCCMYNLNLKVNFTTANKICSQFDSEVFTFEAKGYTSMLNSYDLYLDLYHDYSFENETKFLNFWTSCKIMNYPQNREFTCAKDLKKIEKFDFEFSLENGFLLYFLHYSFQNQTGFRIHKLNISQIFYSLDKMDLAFVKQLIRNFSQNMFLLVRRKETQASNLTTRLVGSQNMSCFKDHLNFEAKISLPFLDKCLHFSAMKPKNYSPAIDTSGILDFFDILHIFCADEKSPSGLTTSFLSLTHACSNLEPKKTKQISIQNNWFWSKFWNFSGTKKKIYLENYTNIENILQLNCYDSAKKIQNLIDDCIKFYDSSFCKYKCPENCSFNSDPYQVTVWQIGPFKYSLLSSICKSAYHSNKTNGMIYFSPSKKSQNRIRLSNNGIESLKWPLFNQDYYAEFDHFYFADPASVKHEQSSRKSVNALVLLKAIYFVKKNKLNSVSLKIFSDQNIGNVRLKYLVPAFDDFYRVDFSQQTQLISNNFYETHLSLNLSYKKLIFVNNYFEIDNNGIKFPINIVNIDYDCFWYLYNLNTFKPCDHDISFSSSNSTLGKNLIFYPKTEDMNLNFFKKLTRVIFAESNPQENCSKSGYFFGNRCICFAGFGGNRCEKVCKRGNFGFNCEFECPNKDCIGYLICNNDPVGCSCISGLVGFYCNEECADNKWGPSCSFDCSFCPNNKCDSFDGSCVCNEKSFGKYCENCMDGFYGKNCEYKCTQSCMKCNKENGECLDESKETNMNTTALVDSTKTEEASQGDVCDHKMLKCENIEIQIT</sequence>
<dbReference type="PROSITE" id="PS01248">
    <property type="entry name" value="EGF_LAM_1"/>
    <property type="match status" value="1"/>
</dbReference>
<keyword evidence="2" id="KW-0732">Signal</keyword>
<keyword evidence="1" id="KW-0245">EGF-like domain</keyword>
<dbReference type="InterPro" id="IPR000742">
    <property type="entry name" value="EGF"/>
</dbReference>
<dbReference type="Proteomes" id="UP000276133">
    <property type="component" value="Unassembled WGS sequence"/>
</dbReference>
<dbReference type="PROSITE" id="PS00022">
    <property type="entry name" value="EGF_1"/>
    <property type="match status" value="1"/>
</dbReference>
<dbReference type="InterPro" id="IPR002049">
    <property type="entry name" value="LE_dom"/>
</dbReference>
<protein>
    <submittedName>
        <fullName evidence="5">Multiple epidermal growth factor-like domains 6</fullName>
    </submittedName>
</protein>
<feature type="domain" description="Laminin EGF-like" evidence="4">
    <location>
        <begin position="916"/>
        <end position="950"/>
    </location>
</feature>
<evidence type="ECO:0000313" key="6">
    <source>
        <dbReference type="Proteomes" id="UP000276133"/>
    </source>
</evidence>
<dbReference type="PANTHER" id="PTHR24043">
    <property type="entry name" value="SCAVENGER RECEPTOR CLASS F"/>
    <property type="match status" value="1"/>
</dbReference>
<evidence type="ECO:0000313" key="5">
    <source>
        <dbReference type="EMBL" id="RNA17453.1"/>
    </source>
</evidence>
<evidence type="ECO:0000259" key="3">
    <source>
        <dbReference type="PROSITE" id="PS00022"/>
    </source>
</evidence>
<feature type="chain" id="PRO_5018146690" evidence="2">
    <location>
        <begin position="18"/>
        <end position="1001"/>
    </location>
</feature>
<dbReference type="GO" id="GO:0005044">
    <property type="term" value="F:scavenger receptor activity"/>
    <property type="evidence" value="ECO:0007669"/>
    <property type="project" value="InterPro"/>
</dbReference>
<dbReference type="STRING" id="10195.A0A3M7R1M0"/>
<accession>A0A3M7R1M0</accession>
<dbReference type="OrthoDB" id="18487at2759"/>
<dbReference type="SUPFAM" id="SSF69848">
    <property type="entry name" value="LCCL domain"/>
    <property type="match status" value="1"/>
</dbReference>
<comment type="caution">
    <text evidence="5">The sequence shown here is derived from an EMBL/GenBank/DDBJ whole genome shotgun (WGS) entry which is preliminary data.</text>
</comment>
<evidence type="ECO:0000256" key="2">
    <source>
        <dbReference type="SAM" id="SignalP"/>
    </source>
</evidence>
<name>A0A3M7R1M0_BRAPC</name>
<gene>
    <name evidence="5" type="ORF">BpHYR1_050924</name>
</gene>
<evidence type="ECO:0000256" key="1">
    <source>
        <dbReference type="ARBA" id="ARBA00022536"/>
    </source>
</evidence>